<protein>
    <recommendedName>
        <fullName evidence="5 12">Histidinol dehydrogenase</fullName>
        <shortName evidence="12">HDH</shortName>
        <ecNumber evidence="4 12">1.1.1.23</ecNumber>
    </recommendedName>
</protein>
<dbReference type="PANTHER" id="PTHR21256">
    <property type="entry name" value="HISTIDINOL DEHYDROGENASE HDH"/>
    <property type="match status" value="1"/>
</dbReference>
<comment type="similarity">
    <text evidence="3 12 13 18">Belongs to the histidinol dehydrogenase family.</text>
</comment>
<proteinExistence type="inferred from homology"/>
<evidence type="ECO:0000256" key="8">
    <source>
        <dbReference type="ARBA" id="ARBA00023002"/>
    </source>
</evidence>
<dbReference type="GO" id="GO:0000105">
    <property type="term" value="P:L-histidine biosynthetic process"/>
    <property type="evidence" value="ECO:0007669"/>
    <property type="project" value="UniProtKB-UniRule"/>
</dbReference>
<evidence type="ECO:0000256" key="15">
    <source>
        <dbReference type="PIRSR" id="PIRSR000099-2"/>
    </source>
</evidence>
<dbReference type="UniPathway" id="UPA00031">
    <property type="reaction ID" value="UER00014"/>
</dbReference>
<feature type="binding site" evidence="12 17">
    <location>
        <position position="378"/>
    </location>
    <ligand>
        <name>Zn(2+)</name>
        <dbReference type="ChEBI" id="CHEBI:29105"/>
    </ligand>
</feature>
<dbReference type="InterPro" id="IPR012131">
    <property type="entry name" value="Hstdl_DH"/>
</dbReference>
<feature type="active site" description="Proton acceptor" evidence="12 14">
    <location>
        <position position="344"/>
    </location>
</feature>
<evidence type="ECO:0000256" key="11">
    <source>
        <dbReference type="ARBA" id="ARBA00049489"/>
    </source>
</evidence>
<dbReference type="GO" id="GO:0051287">
    <property type="term" value="F:NAD binding"/>
    <property type="evidence" value="ECO:0007669"/>
    <property type="project" value="InterPro"/>
</dbReference>
<dbReference type="PRINTS" id="PR00083">
    <property type="entry name" value="HOLDHDRGNASE"/>
</dbReference>
<dbReference type="CDD" id="cd06572">
    <property type="entry name" value="Histidinol_dh"/>
    <property type="match status" value="1"/>
</dbReference>
<evidence type="ECO:0000256" key="16">
    <source>
        <dbReference type="PIRSR" id="PIRSR000099-3"/>
    </source>
</evidence>
<evidence type="ECO:0000256" key="7">
    <source>
        <dbReference type="ARBA" id="ARBA00022833"/>
    </source>
</evidence>
<feature type="binding site" evidence="12 15">
    <location>
        <position position="195"/>
    </location>
    <ligand>
        <name>NAD(+)</name>
        <dbReference type="ChEBI" id="CHEBI:57540"/>
    </ligand>
</feature>
<dbReference type="RefSeq" id="WP_098468530.1">
    <property type="nucleotide sequence ID" value="NZ_PDJD01000001.1"/>
</dbReference>
<dbReference type="Pfam" id="PF00815">
    <property type="entry name" value="Histidinol_dh"/>
    <property type="match status" value="1"/>
</dbReference>
<feature type="binding site" evidence="12 17">
    <location>
        <position position="437"/>
    </location>
    <ligand>
        <name>Zn(2+)</name>
        <dbReference type="ChEBI" id="CHEBI:29105"/>
    </ligand>
</feature>
<dbReference type="PANTHER" id="PTHR21256:SF2">
    <property type="entry name" value="HISTIDINE BIOSYNTHESIS TRIFUNCTIONAL PROTEIN"/>
    <property type="match status" value="1"/>
</dbReference>
<accession>A0A2A9CYD1</accession>
<keyword evidence="8 12" id="KW-0560">Oxidoreductase</keyword>
<name>A0A2A9CYD1_9MICO</name>
<comment type="cofactor">
    <cofactor evidence="12 17">
        <name>Zn(2+)</name>
        <dbReference type="ChEBI" id="CHEBI:29105"/>
    </cofactor>
    <text evidence="12 17">Binds 1 zinc ion per subunit.</text>
</comment>
<sequence length="447" mass="45833">MALISEIDLRGRELTAAELRRAIPRAELDVAAATDAVTPILAEVHERGAAALRDLAERFDGVRPTHLRVPAEELQRALEGLDPTLREALDLAATRVRAGHEAQLPTDTETRLSAGGYVRQRWVPVNRVGLYVPGGLALYPSSVVMNVVAAQVAGVRGLAVASPPQRDNGGLPDATVLAACALLGVEEVYAVGGAQAVAMFAYGASGENDADGGAGSELCAPVDVITGPGNVYVAAAKRAVRGIVGIDSEAGPTEIAILADATANPDHVAADLVSQAEHDPNAASVLVTDSPDLAAAVTERLEARAAATKHTERVRTALGGPQSAIVLVDDVEQGLAVVNAYAAEHLEIQTANAEADAARITSAGAVFVGAYSPVSLGDYLAGSNHVLPTGGCAHYSSGLGVMSFMKSMQVISYDAAALAEVTDPLVALAGIEDLPAHGEAALARREG</sequence>
<dbReference type="HAMAP" id="MF_01024">
    <property type="entry name" value="HisD"/>
    <property type="match status" value="1"/>
</dbReference>
<feature type="active site" description="Proton acceptor" evidence="12 14">
    <location>
        <position position="345"/>
    </location>
</feature>
<feature type="binding site" evidence="12 16">
    <location>
        <position position="437"/>
    </location>
    <ligand>
        <name>substrate</name>
    </ligand>
</feature>
<dbReference type="FunFam" id="3.40.50.1980:FF:000001">
    <property type="entry name" value="Histidinol dehydrogenase"/>
    <property type="match status" value="1"/>
</dbReference>
<comment type="pathway">
    <text evidence="2 12">Amino-acid biosynthesis; L-histidine biosynthesis; L-histidine from 5-phospho-alpha-D-ribose 1-diphosphate: step 9/9.</text>
</comment>
<evidence type="ECO:0000256" key="14">
    <source>
        <dbReference type="PIRSR" id="PIRSR000099-1"/>
    </source>
</evidence>
<dbReference type="EC" id="1.1.1.23" evidence="4 12"/>
<organism evidence="19 20">
    <name type="scientific">Serinibacter salmoneus</name>
    <dbReference type="NCBI Taxonomy" id="556530"/>
    <lineage>
        <taxon>Bacteria</taxon>
        <taxon>Bacillati</taxon>
        <taxon>Actinomycetota</taxon>
        <taxon>Actinomycetes</taxon>
        <taxon>Micrococcales</taxon>
        <taxon>Beutenbergiaceae</taxon>
        <taxon>Serinibacter</taxon>
    </lineage>
</organism>
<dbReference type="NCBIfam" id="TIGR00069">
    <property type="entry name" value="hisD"/>
    <property type="match status" value="1"/>
</dbReference>
<dbReference type="OrthoDB" id="9805269at2"/>
<reference evidence="19 20" key="1">
    <citation type="submission" date="2017-10" db="EMBL/GenBank/DDBJ databases">
        <title>Sequencing the genomes of 1000 actinobacteria strains.</title>
        <authorList>
            <person name="Klenk H.-P."/>
        </authorList>
    </citation>
    <scope>NUCLEOTIDE SEQUENCE [LARGE SCALE GENOMIC DNA]</scope>
    <source>
        <strain evidence="19 20">DSM 21801</strain>
    </source>
</reference>
<evidence type="ECO:0000256" key="17">
    <source>
        <dbReference type="PIRSR" id="PIRSR000099-4"/>
    </source>
</evidence>
<dbReference type="GO" id="GO:0008270">
    <property type="term" value="F:zinc ion binding"/>
    <property type="evidence" value="ECO:0007669"/>
    <property type="project" value="UniProtKB-UniRule"/>
</dbReference>
<keyword evidence="12" id="KW-0028">Amino-acid biosynthesis</keyword>
<evidence type="ECO:0000256" key="10">
    <source>
        <dbReference type="ARBA" id="ARBA00023102"/>
    </source>
</evidence>
<evidence type="ECO:0000256" key="6">
    <source>
        <dbReference type="ARBA" id="ARBA00022723"/>
    </source>
</evidence>
<keyword evidence="7 12" id="KW-0862">Zinc</keyword>
<dbReference type="EMBL" id="PDJD01000001">
    <property type="protein sequence ID" value="PFG19403.1"/>
    <property type="molecule type" value="Genomic_DNA"/>
</dbReference>
<dbReference type="Proteomes" id="UP000224915">
    <property type="component" value="Unassembled WGS sequence"/>
</dbReference>
<keyword evidence="9 12" id="KW-0520">NAD</keyword>
<dbReference type="InterPro" id="IPR016161">
    <property type="entry name" value="Ald_DH/histidinol_DH"/>
</dbReference>
<evidence type="ECO:0000313" key="20">
    <source>
        <dbReference type="Proteomes" id="UP000224915"/>
    </source>
</evidence>
<dbReference type="InterPro" id="IPR022695">
    <property type="entry name" value="Histidinol_DH_monofunct"/>
</dbReference>
<dbReference type="Gene3D" id="3.40.50.1980">
    <property type="entry name" value="Nitrogenase molybdenum iron protein domain"/>
    <property type="match status" value="2"/>
</dbReference>
<evidence type="ECO:0000256" key="12">
    <source>
        <dbReference type="HAMAP-Rule" id="MF_01024"/>
    </source>
</evidence>
<evidence type="ECO:0000313" key="19">
    <source>
        <dbReference type="EMBL" id="PFG19403.1"/>
    </source>
</evidence>
<dbReference type="GO" id="GO:0005829">
    <property type="term" value="C:cytosol"/>
    <property type="evidence" value="ECO:0007669"/>
    <property type="project" value="TreeGrafter"/>
</dbReference>
<feature type="binding site" evidence="12 16">
    <location>
        <position position="275"/>
    </location>
    <ligand>
        <name>substrate</name>
    </ligand>
</feature>
<dbReference type="PROSITE" id="PS00611">
    <property type="entry name" value="HISOL_DEHYDROGENASE"/>
    <property type="match status" value="1"/>
</dbReference>
<dbReference type="Gene3D" id="1.20.5.1300">
    <property type="match status" value="1"/>
</dbReference>
<feature type="binding site" evidence="12 16">
    <location>
        <position position="345"/>
    </location>
    <ligand>
        <name>substrate</name>
    </ligand>
</feature>
<dbReference type="SUPFAM" id="SSF53720">
    <property type="entry name" value="ALDH-like"/>
    <property type="match status" value="1"/>
</dbReference>
<feature type="binding site" evidence="12 16">
    <location>
        <position position="278"/>
    </location>
    <ligand>
        <name>substrate</name>
    </ligand>
</feature>
<evidence type="ECO:0000256" key="9">
    <source>
        <dbReference type="ARBA" id="ARBA00023027"/>
    </source>
</evidence>
<keyword evidence="20" id="KW-1185">Reference proteome</keyword>
<feature type="binding site" evidence="12 17">
    <location>
        <position position="278"/>
    </location>
    <ligand>
        <name>Zn(2+)</name>
        <dbReference type="ChEBI" id="CHEBI:29105"/>
    </ligand>
</feature>
<comment type="catalytic activity">
    <reaction evidence="11 12">
        <text>L-histidinol + 2 NAD(+) + H2O = L-histidine + 2 NADH + 3 H(+)</text>
        <dbReference type="Rhea" id="RHEA:20641"/>
        <dbReference type="ChEBI" id="CHEBI:15377"/>
        <dbReference type="ChEBI" id="CHEBI:15378"/>
        <dbReference type="ChEBI" id="CHEBI:57540"/>
        <dbReference type="ChEBI" id="CHEBI:57595"/>
        <dbReference type="ChEBI" id="CHEBI:57699"/>
        <dbReference type="ChEBI" id="CHEBI:57945"/>
        <dbReference type="EC" id="1.1.1.23"/>
    </reaction>
</comment>
<evidence type="ECO:0000256" key="5">
    <source>
        <dbReference type="ARBA" id="ARBA00016531"/>
    </source>
</evidence>
<feature type="binding site" evidence="12 15">
    <location>
        <position position="230"/>
    </location>
    <ligand>
        <name>NAD(+)</name>
        <dbReference type="ChEBI" id="CHEBI:57540"/>
    </ligand>
</feature>
<feature type="binding site" evidence="12 15">
    <location>
        <position position="131"/>
    </location>
    <ligand>
        <name>NAD(+)</name>
        <dbReference type="ChEBI" id="CHEBI:57540"/>
    </ligand>
</feature>
<dbReference type="InterPro" id="IPR001692">
    <property type="entry name" value="Histidinol_DH_CS"/>
</dbReference>
<dbReference type="AlphaFoldDB" id="A0A2A9CYD1"/>
<keyword evidence="6 12" id="KW-0479">Metal-binding</keyword>
<evidence type="ECO:0000256" key="4">
    <source>
        <dbReference type="ARBA" id="ARBA00012965"/>
    </source>
</evidence>
<feature type="binding site" evidence="12 17">
    <location>
        <position position="275"/>
    </location>
    <ligand>
        <name>Zn(2+)</name>
        <dbReference type="ChEBI" id="CHEBI:29105"/>
    </ligand>
</feature>
<comment type="function">
    <text evidence="1 12">Catalyzes the sequential NAD-dependent oxidations of L-histidinol to L-histidinaldehyde and then to L-histidine.</text>
</comment>
<comment type="caution">
    <text evidence="19">The sequence shown here is derived from an EMBL/GenBank/DDBJ whole genome shotgun (WGS) entry which is preliminary data.</text>
</comment>
<evidence type="ECO:0000256" key="3">
    <source>
        <dbReference type="ARBA" id="ARBA00010178"/>
    </source>
</evidence>
<feature type="binding site" evidence="12 16">
    <location>
        <position position="253"/>
    </location>
    <ligand>
        <name>substrate</name>
    </ligand>
</feature>
<gene>
    <name evidence="12" type="primary">hisD</name>
    <name evidence="19" type="ORF">ATL40_0963</name>
</gene>
<feature type="binding site" evidence="12 16">
    <location>
        <position position="432"/>
    </location>
    <ligand>
        <name>substrate</name>
    </ligand>
</feature>
<dbReference type="GO" id="GO:0004399">
    <property type="term" value="F:histidinol dehydrogenase activity"/>
    <property type="evidence" value="ECO:0007669"/>
    <property type="project" value="UniProtKB-UniRule"/>
</dbReference>
<evidence type="ECO:0000256" key="13">
    <source>
        <dbReference type="PIRNR" id="PIRNR000099"/>
    </source>
</evidence>
<dbReference type="PIRSF" id="PIRSF000099">
    <property type="entry name" value="Histidinol_dh"/>
    <property type="match status" value="1"/>
</dbReference>
<keyword evidence="10 12" id="KW-0368">Histidine biosynthesis</keyword>
<evidence type="ECO:0000256" key="1">
    <source>
        <dbReference type="ARBA" id="ARBA00003850"/>
    </source>
</evidence>
<evidence type="ECO:0000256" key="2">
    <source>
        <dbReference type="ARBA" id="ARBA00004940"/>
    </source>
</evidence>
<feature type="binding site" evidence="12 16">
    <location>
        <position position="378"/>
    </location>
    <ligand>
        <name>substrate</name>
    </ligand>
</feature>
<evidence type="ECO:0000256" key="18">
    <source>
        <dbReference type="RuleBase" id="RU004175"/>
    </source>
</evidence>